<dbReference type="InterPro" id="IPR024528">
    <property type="entry name" value="ThrE_2"/>
</dbReference>
<name>A0A2A9CXJ5_9MICO</name>
<dbReference type="PANTHER" id="PTHR34390">
    <property type="entry name" value="UPF0442 PROTEIN YJJB-RELATED"/>
    <property type="match status" value="1"/>
</dbReference>
<feature type="transmembrane region" description="Helical" evidence="8">
    <location>
        <begin position="402"/>
        <end position="423"/>
    </location>
</feature>
<evidence type="ECO:0000259" key="9">
    <source>
        <dbReference type="Pfam" id="PF06738"/>
    </source>
</evidence>
<dbReference type="OrthoDB" id="9763957at2"/>
<dbReference type="InterPro" id="IPR050539">
    <property type="entry name" value="ThrE_Dicarb/AminoAcid_Exp"/>
</dbReference>
<organism evidence="11 12">
    <name type="scientific">Serinibacter salmoneus</name>
    <dbReference type="NCBI Taxonomy" id="556530"/>
    <lineage>
        <taxon>Bacteria</taxon>
        <taxon>Bacillati</taxon>
        <taxon>Actinomycetota</taxon>
        <taxon>Actinomycetes</taxon>
        <taxon>Micrococcales</taxon>
        <taxon>Beutenbergiaceae</taxon>
        <taxon>Serinibacter</taxon>
    </lineage>
</organism>
<evidence type="ECO:0000256" key="6">
    <source>
        <dbReference type="ARBA" id="ARBA00034125"/>
    </source>
</evidence>
<sequence length="609" mass="62800">MRARRLVSGVSRLLSGGVPVAPAGRRTEAGIDPKVVVNGILELCVRVGEALLSLGADAADVTDAVRRIGRAYGLELQVDLTFTSLVVAYDPGASRPPVTMMRVVEIRSADYGRLAAASTLAYEIVEREGPRLRADSTDEDYTAIRVDLERAHRELDAIISQPVKYRRSLVTVQMAVLAGAVAVLLGGTWLVVLISVVAAGALDALVTSLSKWGLPAFFTQMAGAGLVTAVAVVLLADQSWMPEAFNYVRPSVVVGSTIVVLLAGMSFVGAVGDAVNGYPLTASARAVEVLVLTLGLAIGVGGVLAAARRRGVALDLVDLPGVSLPLVVELIAAAVVAAMWALACHAGWRITLIAAGIGSIAWAVYSAGLDANLGAAVASALAALVVGFVSESMSGKLKVPSVVTSVCGIVPLLPGLAIYRGLLAFVDSNPGTGGAALLLDAAMIALGLAAGVTLGEFLARRIGTAPRQVLLRGTVRRRRRTVAPALAGAAPVLHETPAAGDAASTSAPVSPEQPDDSLYPYAQDPQVEQIDQGWSGPGVVEGREVPGREDPVGAGGETQRSADAPDLGAGDEAGYPIHDDQYPLESALYVPEDGAHWEDDLDPGREGES</sequence>
<feature type="transmembrane region" description="Helical" evidence="8">
    <location>
        <begin position="435"/>
        <end position="459"/>
    </location>
</feature>
<evidence type="ECO:0000313" key="11">
    <source>
        <dbReference type="EMBL" id="PFG18856.1"/>
    </source>
</evidence>
<feature type="region of interest" description="Disordered" evidence="7">
    <location>
        <begin position="493"/>
        <end position="609"/>
    </location>
</feature>
<protein>
    <submittedName>
        <fullName evidence="11">Uncharacterized membrane protein YjjP (DUF1212 family)</fullName>
    </submittedName>
</protein>
<keyword evidence="2" id="KW-1003">Cell membrane</keyword>
<evidence type="ECO:0000256" key="3">
    <source>
        <dbReference type="ARBA" id="ARBA00022692"/>
    </source>
</evidence>
<comment type="subcellular location">
    <subcellularLocation>
        <location evidence="1">Cell membrane</location>
        <topology evidence="1">Multi-pass membrane protein</topology>
    </subcellularLocation>
</comment>
<dbReference type="GO" id="GO:0015744">
    <property type="term" value="P:succinate transport"/>
    <property type="evidence" value="ECO:0007669"/>
    <property type="project" value="TreeGrafter"/>
</dbReference>
<evidence type="ECO:0000256" key="5">
    <source>
        <dbReference type="ARBA" id="ARBA00023136"/>
    </source>
</evidence>
<evidence type="ECO:0000259" key="10">
    <source>
        <dbReference type="Pfam" id="PF12821"/>
    </source>
</evidence>
<dbReference type="Proteomes" id="UP000224915">
    <property type="component" value="Unassembled WGS sequence"/>
</dbReference>
<dbReference type="Pfam" id="PF12821">
    <property type="entry name" value="ThrE_2"/>
    <property type="match status" value="1"/>
</dbReference>
<dbReference type="GO" id="GO:0022857">
    <property type="term" value="F:transmembrane transporter activity"/>
    <property type="evidence" value="ECO:0007669"/>
    <property type="project" value="InterPro"/>
</dbReference>
<feature type="transmembrane region" description="Helical" evidence="8">
    <location>
        <begin position="372"/>
        <end position="390"/>
    </location>
</feature>
<feature type="domain" description="Threonine/serine exporter-like N-terminal" evidence="9">
    <location>
        <begin position="43"/>
        <end position="305"/>
    </location>
</feature>
<evidence type="ECO:0000256" key="7">
    <source>
        <dbReference type="SAM" id="MobiDB-lite"/>
    </source>
</evidence>
<accession>A0A2A9CXJ5</accession>
<feature type="transmembrane region" description="Helical" evidence="8">
    <location>
        <begin position="289"/>
        <end position="307"/>
    </location>
</feature>
<comment type="caution">
    <text evidence="11">The sequence shown here is derived from an EMBL/GenBank/DDBJ whole genome shotgun (WGS) entry which is preliminary data.</text>
</comment>
<dbReference type="GO" id="GO:0005886">
    <property type="term" value="C:plasma membrane"/>
    <property type="evidence" value="ECO:0007669"/>
    <property type="project" value="UniProtKB-SubCell"/>
</dbReference>
<feature type="transmembrane region" description="Helical" evidence="8">
    <location>
        <begin position="346"/>
        <end position="365"/>
    </location>
</feature>
<feature type="transmembrane region" description="Helical" evidence="8">
    <location>
        <begin position="174"/>
        <end position="202"/>
    </location>
</feature>
<gene>
    <name evidence="11" type="ORF">ATL40_0403</name>
</gene>
<evidence type="ECO:0000313" key="12">
    <source>
        <dbReference type="Proteomes" id="UP000224915"/>
    </source>
</evidence>
<proteinExistence type="inferred from homology"/>
<dbReference type="Pfam" id="PF06738">
    <property type="entry name" value="ThrE"/>
    <property type="match status" value="1"/>
</dbReference>
<feature type="transmembrane region" description="Helical" evidence="8">
    <location>
        <begin position="214"/>
        <end position="235"/>
    </location>
</feature>
<feature type="compositionally biased region" description="Basic and acidic residues" evidence="7">
    <location>
        <begin position="541"/>
        <end position="551"/>
    </location>
</feature>
<evidence type="ECO:0000256" key="4">
    <source>
        <dbReference type="ARBA" id="ARBA00022989"/>
    </source>
</evidence>
<evidence type="ECO:0000256" key="1">
    <source>
        <dbReference type="ARBA" id="ARBA00004651"/>
    </source>
</evidence>
<feature type="domain" description="Threonine/Serine exporter ThrE" evidence="10">
    <location>
        <begin position="330"/>
        <end position="456"/>
    </location>
</feature>
<dbReference type="PANTHER" id="PTHR34390:SF2">
    <property type="entry name" value="SUCCINATE TRANSPORTER SUBUNIT YJJP-RELATED"/>
    <property type="match status" value="1"/>
</dbReference>
<reference evidence="11 12" key="1">
    <citation type="submission" date="2017-10" db="EMBL/GenBank/DDBJ databases">
        <title>Sequencing the genomes of 1000 actinobacteria strains.</title>
        <authorList>
            <person name="Klenk H.-P."/>
        </authorList>
    </citation>
    <scope>NUCLEOTIDE SEQUENCE [LARGE SCALE GENOMIC DNA]</scope>
    <source>
        <strain evidence="11 12">DSM 21801</strain>
    </source>
</reference>
<keyword evidence="5 8" id="KW-0472">Membrane</keyword>
<keyword evidence="3 8" id="KW-0812">Transmembrane</keyword>
<dbReference type="RefSeq" id="WP_098468079.1">
    <property type="nucleotide sequence ID" value="NZ_PDJD01000001.1"/>
</dbReference>
<dbReference type="AlphaFoldDB" id="A0A2A9CXJ5"/>
<dbReference type="InterPro" id="IPR010619">
    <property type="entry name" value="ThrE-like_N"/>
</dbReference>
<evidence type="ECO:0000256" key="8">
    <source>
        <dbReference type="SAM" id="Phobius"/>
    </source>
</evidence>
<comment type="similarity">
    <text evidence="6">Belongs to the ThrE exporter (TC 2.A.79) family.</text>
</comment>
<feature type="transmembrane region" description="Helical" evidence="8">
    <location>
        <begin position="247"/>
        <end position="269"/>
    </location>
</feature>
<feature type="transmembrane region" description="Helical" evidence="8">
    <location>
        <begin position="319"/>
        <end position="340"/>
    </location>
</feature>
<feature type="compositionally biased region" description="Basic and acidic residues" evidence="7">
    <location>
        <begin position="593"/>
        <end position="609"/>
    </location>
</feature>
<keyword evidence="4 8" id="KW-1133">Transmembrane helix</keyword>
<evidence type="ECO:0000256" key="2">
    <source>
        <dbReference type="ARBA" id="ARBA00022475"/>
    </source>
</evidence>
<dbReference type="EMBL" id="PDJD01000001">
    <property type="protein sequence ID" value="PFG18856.1"/>
    <property type="molecule type" value="Genomic_DNA"/>
</dbReference>
<keyword evidence="12" id="KW-1185">Reference proteome</keyword>